<protein>
    <recommendedName>
        <fullName evidence="4">DUF3221 domain-containing protein</fullName>
    </recommendedName>
</protein>
<accession>A0A2Y9BK66</accession>
<keyword evidence="1" id="KW-1133">Transmembrane helix</keyword>
<evidence type="ECO:0000313" key="2">
    <source>
        <dbReference type="EMBL" id="PWJ27752.1"/>
    </source>
</evidence>
<feature type="transmembrane region" description="Helical" evidence="1">
    <location>
        <begin position="7"/>
        <end position="24"/>
    </location>
</feature>
<reference evidence="2 3" key="1">
    <citation type="submission" date="2018-05" db="EMBL/GenBank/DDBJ databases">
        <title>The Hungate 1000. A catalogue of reference genomes from the rumen microbiome.</title>
        <authorList>
            <person name="Kelly W."/>
        </authorList>
    </citation>
    <scope>NUCLEOTIDE SEQUENCE [LARGE SCALE GENOMIC DNA]</scope>
    <source>
        <strain evidence="2 3">NLAE-zl-C242</strain>
    </source>
</reference>
<evidence type="ECO:0000313" key="3">
    <source>
        <dbReference type="Proteomes" id="UP000245845"/>
    </source>
</evidence>
<name>A0A2Y9BK66_9FIRM</name>
<dbReference type="OrthoDB" id="2066000at2"/>
<sequence length="109" mass="12266">MKRKLKYAIGIVLVLIPLLLPFVYKYKDYLNDKPIDKTVIGQVVENQDTYLIVRLDSDGLLCEAVKPDNLEDLSEFKVGDKVSITYSGGVLETSPGMFVEVSKIELVKE</sequence>
<dbReference type="Proteomes" id="UP000245845">
    <property type="component" value="Unassembled WGS sequence"/>
</dbReference>
<dbReference type="RefSeq" id="WP_109732559.1">
    <property type="nucleotide sequence ID" value="NZ_BAAACK010000005.1"/>
</dbReference>
<dbReference type="EMBL" id="QGDL01000011">
    <property type="protein sequence ID" value="PWJ27752.1"/>
    <property type="molecule type" value="Genomic_DNA"/>
</dbReference>
<keyword evidence="1" id="KW-0472">Membrane</keyword>
<evidence type="ECO:0008006" key="4">
    <source>
        <dbReference type="Google" id="ProtNLM"/>
    </source>
</evidence>
<evidence type="ECO:0000256" key="1">
    <source>
        <dbReference type="SAM" id="Phobius"/>
    </source>
</evidence>
<keyword evidence="1" id="KW-0812">Transmembrane</keyword>
<comment type="caution">
    <text evidence="2">The sequence shown here is derived from an EMBL/GenBank/DDBJ whole genome shotgun (WGS) entry which is preliminary data.</text>
</comment>
<organism evidence="2 3">
    <name type="scientific">Faecalicatena orotica</name>
    <dbReference type="NCBI Taxonomy" id="1544"/>
    <lineage>
        <taxon>Bacteria</taxon>
        <taxon>Bacillati</taxon>
        <taxon>Bacillota</taxon>
        <taxon>Clostridia</taxon>
        <taxon>Lachnospirales</taxon>
        <taxon>Lachnospiraceae</taxon>
        <taxon>Faecalicatena</taxon>
    </lineage>
</organism>
<proteinExistence type="predicted"/>
<keyword evidence="3" id="KW-1185">Reference proteome</keyword>
<gene>
    <name evidence="2" type="ORF">A8806_111189</name>
</gene>
<dbReference type="AlphaFoldDB" id="A0A2Y9BK66"/>